<dbReference type="InterPro" id="IPR001079">
    <property type="entry name" value="Galectin_CRD"/>
</dbReference>
<dbReference type="SMART" id="SM00908">
    <property type="entry name" value="Gal-bind_lectin"/>
    <property type="match status" value="2"/>
</dbReference>
<protein>
    <recommendedName>
        <fullName evidence="2">Galectin</fullName>
    </recommendedName>
</protein>
<evidence type="ECO:0000256" key="1">
    <source>
        <dbReference type="ARBA" id="ARBA00022734"/>
    </source>
</evidence>
<keyword evidence="1 2" id="KW-0430">Lectin</keyword>
<keyword evidence="6" id="KW-1185">Reference proteome</keyword>
<dbReference type="Proteomes" id="UP000264840">
    <property type="component" value="Unplaced"/>
</dbReference>
<feature type="domain" description="Galectin" evidence="4">
    <location>
        <begin position="17"/>
        <end position="150"/>
    </location>
</feature>
<dbReference type="PANTHER" id="PTHR11346">
    <property type="entry name" value="GALECTIN"/>
    <property type="match status" value="1"/>
</dbReference>
<dbReference type="FunFam" id="2.60.120.200:FF:000078">
    <property type="entry name" value="Galectin"/>
    <property type="match status" value="1"/>
</dbReference>
<proteinExistence type="predicted"/>
<organism evidence="5 6">
    <name type="scientific">Haplochromis burtoni</name>
    <name type="common">Burton's mouthbrooder</name>
    <name type="synonym">Chromis burtoni</name>
    <dbReference type="NCBI Taxonomy" id="8153"/>
    <lineage>
        <taxon>Eukaryota</taxon>
        <taxon>Metazoa</taxon>
        <taxon>Chordata</taxon>
        <taxon>Craniata</taxon>
        <taxon>Vertebrata</taxon>
        <taxon>Euteleostomi</taxon>
        <taxon>Actinopterygii</taxon>
        <taxon>Neopterygii</taxon>
        <taxon>Teleostei</taxon>
        <taxon>Neoteleostei</taxon>
        <taxon>Acanthomorphata</taxon>
        <taxon>Ovalentaria</taxon>
        <taxon>Cichlomorphae</taxon>
        <taxon>Cichliformes</taxon>
        <taxon>Cichlidae</taxon>
        <taxon>African cichlids</taxon>
        <taxon>Pseudocrenilabrinae</taxon>
        <taxon>Haplochromini</taxon>
        <taxon>Haplochromis</taxon>
    </lineage>
</organism>
<dbReference type="InterPro" id="IPR044156">
    <property type="entry name" value="Galectin-like"/>
</dbReference>
<evidence type="ECO:0000313" key="5">
    <source>
        <dbReference type="Ensembl" id="ENSHBUP00000016717.1"/>
    </source>
</evidence>
<dbReference type="Gene3D" id="2.60.120.200">
    <property type="match status" value="2"/>
</dbReference>
<dbReference type="GO" id="GO:0030246">
    <property type="term" value="F:carbohydrate binding"/>
    <property type="evidence" value="ECO:0007669"/>
    <property type="project" value="UniProtKB-UniRule"/>
</dbReference>
<dbReference type="SMART" id="SM00276">
    <property type="entry name" value="GLECT"/>
    <property type="match status" value="2"/>
</dbReference>
<evidence type="ECO:0000256" key="2">
    <source>
        <dbReference type="RuleBase" id="RU102079"/>
    </source>
</evidence>
<dbReference type="PROSITE" id="PS51304">
    <property type="entry name" value="GALECTIN"/>
    <property type="match status" value="2"/>
</dbReference>
<dbReference type="Ensembl" id="ENSHBUT00000025316.1">
    <property type="protein sequence ID" value="ENSHBUP00000016717.1"/>
    <property type="gene ID" value="ENSHBUG00000018692.1"/>
</dbReference>
<dbReference type="Pfam" id="PF00337">
    <property type="entry name" value="Gal-bind_lectin"/>
    <property type="match status" value="2"/>
</dbReference>
<dbReference type="GeneTree" id="ENSGT00940000155727"/>
<feature type="region of interest" description="Disordered" evidence="3">
    <location>
        <begin position="295"/>
        <end position="326"/>
    </location>
</feature>
<dbReference type="GO" id="GO:0005737">
    <property type="term" value="C:cytoplasm"/>
    <property type="evidence" value="ECO:0007669"/>
    <property type="project" value="TreeGrafter"/>
</dbReference>
<reference evidence="5" key="2">
    <citation type="submission" date="2025-09" db="UniProtKB">
        <authorList>
            <consortium name="Ensembl"/>
        </authorList>
    </citation>
    <scope>IDENTIFICATION</scope>
</reference>
<dbReference type="PANTHER" id="PTHR11346:SF111">
    <property type="entry name" value="GALECTIN-12"/>
    <property type="match status" value="1"/>
</dbReference>
<evidence type="ECO:0000313" key="6">
    <source>
        <dbReference type="Proteomes" id="UP000264840"/>
    </source>
</evidence>
<feature type="domain" description="Galectin" evidence="4">
    <location>
        <begin position="166"/>
        <end position="297"/>
    </location>
</feature>
<reference evidence="5" key="1">
    <citation type="submission" date="2025-08" db="UniProtKB">
        <authorList>
            <consortium name="Ensembl"/>
        </authorList>
    </citation>
    <scope>IDENTIFICATION</scope>
</reference>
<dbReference type="SUPFAM" id="SSF49899">
    <property type="entry name" value="Concanavalin A-like lectins/glucanases"/>
    <property type="match status" value="2"/>
</dbReference>
<accession>A0A3Q3C8X0</accession>
<sequence length="341" mass="37344">MSVANAKHTVLNPVIPYTGPIPGGLHPGEIIIVQGTVPPDADRFQIDLSSGCSTKPRSDVSLHFSARFKGSPCVVCNSLLQESWGREETLHQLPYKRGAPFETIILVHEDAFKVAVNGAHLLEYKHRIPLNRVDTFSICGKVRVNAIGYIPNSAIFSESGDLSLPYKGSILKGLSPGQHITIKGQVSMYPHSFTVNLRNSRTENIALHLNPRMKSSVFIRNSYLGESWGQEEQELPFFPFSSGEYFEVRTTCSFSTLLKAFCFFRDSVFKISSSDPSPLSATSVQAGGERLAPVRVQTPGAGPEQHRPAGDHGRPGAHRRQAVVTRTETGVTDAPGFWLSC</sequence>
<feature type="compositionally biased region" description="Basic and acidic residues" evidence="3">
    <location>
        <begin position="304"/>
        <end position="314"/>
    </location>
</feature>
<dbReference type="InterPro" id="IPR013320">
    <property type="entry name" value="ConA-like_dom_sf"/>
</dbReference>
<evidence type="ECO:0000259" key="4">
    <source>
        <dbReference type="PROSITE" id="PS51304"/>
    </source>
</evidence>
<name>A0A3Q3C8X0_HAPBU</name>
<dbReference type="STRING" id="8153.ENSHBUP00000016717"/>
<dbReference type="AlphaFoldDB" id="A0A3Q3C8X0"/>
<dbReference type="CDD" id="cd00070">
    <property type="entry name" value="GLECT"/>
    <property type="match status" value="2"/>
</dbReference>
<evidence type="ECO:0000256" key="3">
    <source>
        <dbReference type="SAM" id="MobiDB-lite"/>
    </source>
</evidence>